<dbReference type="EMBL" id="JARPOI010000012">
    <property type="protein sequence ID" value="KAJ9165893.1"/>
    <property type="molecule type" value="Genomic_DNA"/>
</dbReference>
<organism evidence="3 4">
    <name type="scientific">Hevea brasiliensis</name>
    <name type="common">Para rubber tree</name>
    <name type="synonym">Siphonia brasiliensis</name>
    <dbReference type="NCBI Taxonomy" id="3981"/>
    <lineage>
        <taxon>Eukaryota</taxon>
        <taxon>Viridiplantae</taxon>
        <taxon>Streptophyta</taxon>
        <taxon>Embryophyta</taxon>
        <taxon>Tracheophyta</taxon>
        <taxon>Spermatophyta</taxon>
        <taxon>Magnoliopsida</taxon>
        <taxon>eudicotyledons</taxon>
        <taxon>Gunneridae</taxon>
        <taxon>Pentapetalae</taxon>
        <taxon>rosids</taxon>
        <taxon>fabids</taxon>
        <taxon>Malpighiales</taxon>
        <taxon>Euphorbiaceae</taxon>
        <taxon>Crotonoideae</taxon>
        <taxon>Micrandreae</taxon>
        <taxon>Hevea</taxon>
    </lineage>
</organism>
<reference evidence="3 4" key="1">
    <citation type="journal article" date="2023" name="Plant Biotechnol. J.">
        <title>Chromosome-level wild Hevea brasiliensis genome provides new tools for genomic-assisted breeding and valuable loci to elevate rubber yield.</title>
        <authorList>
            <person name="Cheng H."/>
            <person name="Song X."/>
            <person name="Hu Y."/>
            <person name="Wu T."/>
            <person name="Yang Q."/>
            <person name="An Z."/>
            <person name="Feng S."/>
            <person name="Deng Z."/>
            <person name="Wu W."/>
            <person name="Zeng X."/>
            <person name="Tu M."/>
            <person name="Wang X."/>
            <person name="Huang H."/>
        </authorList>
    </citation>
    <scope>NUCLEOTIDE SEQUENCE [LARGE SCALE GENOMIC DNA]</scope>
    <source>
        <strain evidence="3">MT/VB/25A 57/8</strain>
    </source>
</reference>
<feature type="compositionally biased region" description="Polar residues" evidence="1">
    <location>
        <begin position="98"/>
        <end position="120"/>
    </location>
</feature>
<sequence length="953" mass="99502">MANQYSNDGSSTSNISGESSDAAIELNIKTLDSQIYNFQVDKNTLVSAFKEKIAKDIGVPVGQQRLIFRGKVLKDEHLLSEYQVENGHTLHLVARQPAQLQPSTDASSGDTNANNGNRGNDPSAGIPQNRVGQISHSIVLGTFNVGEQGEGIFPDLSRVIGAVLNSFGIGGQTAINGIGGMQSSNMSNVSGQTRGNETVDGLRSNVSGQSQAGNQMQPGQAFPGQPFQLPPQVMQIPLTAAVPLPSLHSPIPDSLSTLSEFMTHMEQALAQNGYQPIATSNNTGDVPNVELPSNVRGLQALHIVLRHAERLLGGHVITALSHIAERLELEGVSSNPSVRGQIQTESAQVGLAMQHIGALLLELGRTILTLRMGQSPADSSVNPGPAVYISPSGPNPIMVQPFPLQTNSLFGGSSVQSNPMSSGHVGIGSAPRNINIHINAGTSLAPVVSTIGARASNGEGMQGERGNGTGFSGSGPVRMLPVQNVIAAAVPSHSTGVTVSVSNATQPGLGVSISQPPSDSTSLSSVIAEVNSRLRSLVGAMQGENQPTSGSVTSGTGNGASNKQPEGVMISGAGESSVTLSGLMFDGHDQKNQDDHVRGSNGEVTESFLRSKDVSSCSVGCSNGGTSLKPEETSENAPSSSEKHDLSEGAEAVPLGLAMGSLECKRKTRQPKSVVKSGDLGTSNTPVCENLNTGMTGQQPLQSLASLSSGTNRVGANEIHSSQIPSSVCRNLEHSPLGEQGSDAQFGTSSVVSQVIDSPALNGLLAGVSQQTGVGSPNVLRNMLQQLTQNPQIMSTVSQIAQQVESQDLGNMFSGLGSGQGSGIDLSRMVQQMMPVVSQVLSRGSAAQPFFHVEPEAQQQYNERRSSGNEKPNDQNVQIDLQDVAQRIGHFNAPGDIFRAVAENAGRLNGNESGSLDIVQELSNNADLVHDYIEMLQRDIHQLLQSDAGEDES</sequence>
<keyword evidence="4" id="KW-1185">Reference proteome</keyword>
<feature type="region of interest" description="Disordered" evidence="1">
    <location>
        <begin position="98"/>
        <end position="129"/>
    </location>
</feature>
<name>A0ABQ9LGY8_HEVBR</name>
<dbReference type="InterPro" id="IPR019956">
    <property type="entry name" value="Ubiquitin_dom"/>
</dbReference>
<evidence type="ECO:0000256" key="1">
    <source>
        <dbReference type="SAM" id="MobiDB-lite"/>
    </source>
</evidence>
<dbReference type="Proteomes" id="UP001174677">
    <property type="component" value="Chromosome 12"/>
</dbReference>
<dbReference type="InterPro" id="IPR019954">
    <property type="entry name" value="Ubiquitin_CS"/>
</dbReference>
<proteinExistence type="predicted"/>
<dbReference type="SMART" id="SM00213">
    <property type="entry name" value="UBQ"/>
    <property type="match status" value="1"/>
</dbReference>
<feature type="region of interest" description="Disordered" evidence="1">
    <location>
        <begin position="541"/>
        <end position="565"/>
    </location>
</feature>
<protein>
    <recommendedName>
        <fullName evidence="2">Ubiquitin-like domain-containing protein</fullName>
    </recommendedName>
</protein>
<dbReference type="InterPro" id="IPR000626">
    <property type="entry name" value="Ubiquitin-like_dom"/>
</dbReference>
<dbReference type="PROSITE" id="PS50053">
    <property type="entry name" value="UBIQUITIN_2"/>
    <property type="match status" value="1"/>
</dbReference>
<comment type="caution">
    <text evidence="3">The sequence shown here is derived from an EMBL/GenBank/DDBJ whole genome shotgun (WGS) entry which is preliminary data.</text>
</comment>
<dbReference type="PROSITE" id="PS00299">
    <property type="entry name" value="UBIQUITIN_1"/>
    <property type="match status" value="1"/>
</dbReference>
<accession>A0ABQ9LGY8</accession>
<evidence type="ECO:0000313" key="3">
    <source>
        <dbReference type="EMBL" id="KAJ9165893.1"/>
    </source>
</evidence>
<dbReference type="PRINTS" id="PR00348">
    <property type="entry name" value="UBIQUITIN"/>
</dbReference>
<feature type="domain" description="Ubiquitin-like" evidence="2">
    <location>
        <begin position="24"/>
        <end position="99"/>
    </location>
</feature>
<evidence type="ECO:0000259" key="2">
    <source>
        <dbReference type="PROSITE" id="PS50053"/>
    </source>
</evidence>
<gene>
    <name evidence="3" type="ORF">P3X46_020709</name>
</gene>
<dbReference type="PANTHER" id="PTHR15204">
    <property type="entry name" value="LARGE PROLINE-RICH PROTEIN BAG6"/>
    <property type="match status" value="1"/>
</dbReference>
<evidence type="ECO:0000313" key="4">
    <source>
        <dbReference type="Proteomes" id="UP001174677"/>
    </source>
</evidence>
<dbReference type="Gene3D" id="3.10.20.90">
    <property type="entry name" value="Phosphatidylinositol 3-kinase Catalytic Subunit, Chain A, domain 1"/>
    <property type="match status" value="1"/>
</dbReference>
<dbReference type="SUPFAM" id="SSF54236">
    <property type="entry name" value="Ubiquitin-like"/>
    <property type="match status" value="1"/>
</dbReference>
<dbReference type="InterPro" id="IPR029071">
    <property type="entry name" value="Ubiquitin-like_domsf"/>
</dbReference>
<dbReference type="PANTHER" id="PTHR15204:SF5">
    <property type="entry name" value="LARGE PROLINE-RICH PROTEIN BAG6 ISOFORM X1"/>
    <property type="match status" value="1"/>
</dbReference>
<feature type="region of interest" description="Disordered" evidence="1">
    <location>
        <begin position="619"/>
        <end position="648"/>
    </location>
</feature>
<dbReference type="Pfam" id="PF00240">
    <property type="entry name" value="ubiquitin"/>
    <property type="match status" value="1"/>
</dbReference>